<reference evidence="2" key="2">
    <citation type="submission" date="2020-09" db="EMBL/GenBank/DDBJ databases">
        <authorList>
            <person name="Sun Q."/>
            <person name="Zhou Y."/>
        </authorList>
    </citation>
    <scope>NUCLEOTIDE SEQUENCE</scope>
    <source>
        <strain evidence="2">CGMCC 1.12408</strain>
    </source>
</reference>
<sequence length="130" mass="15063">MNEPFVVGQLYSRNDLYRIIGVPGERQGGIWNTGYTIYNNDIFIFANINTAGSTGHNYDNKFIDDRLFQWFSKNNHSLKTPSIQKMINPSGNIYIFTRENIKSKFTYNGKGIVKEAHNQKPVKIIWKLNN</sequence>
<accession>A0A916WA09</accession>
<feature type="domain" description="DUF3427" evidence="1">
    <location>
        <begin position="5"/>
        <end position="129"/>
    </location>
</feature>
<dbReference type="EMBL" id="BMEY01000012">
    <property type="protein sequence ID" value="GGA80200.1"/>
    <property type="molecule type" value="Genomic_DNA"/>
</dbReference>
<name>A0A916WA09_9BACI</name>
<gene>
    <name evidence="2" type="ORF">GCM10008025_24500</name>
</gene>
<evidence type="ECO:0000313" key="3">
    <source>
        <dbReference type="Proteomes" id="UP000613512"/>
    </source>
</evidence>
<evidence type="ECO:0000313" key="2">
    <source>
        <dbReference type="EMBL" id="GGA80200.1"/>
    </source>
</evidence>
<reference evidence="2" key="1">
    <citation type="journal article" date="2014" name="Int. J. Syst. Evol. Microbiol.">
        <title>Complete genome sequence of Corynebacterium casei LMG S-19264T (=DSM 44701T), isolated from a smear-ripened cheese.</title>
        <authorList>
            <consortium name="US DOE Joint Genome Institute (JGI-PGF)"/>
            <person name="Walter F."/>
            <person name="Albersmeier A."/>
            <person name="Kalinowski J."/>
            <person name="Ruckert C."/>
        </authorList>
    </citation>
    <scope>NUCLEOTIDE SEQUENCE</scope>
    <source>
        <strain evidence="2">CGMCC 1.12408</strain>
    </source>
</reference>
<evidence type="ECO:0000259" key="1">
    <source>
        <dbReference type="Pfam" id="PF11907"/>
    </source>
</evidence>
<organism evidence="2 3">
    <name type="scientific">Ornithinibacillus halotolerans</name>
    <dbReference type="NCBI Taxonomy" id="1274357"/>
    <lineage>
        <taxon>Bacteria</taxon>
        <taxon>Bacillati</taxon>
        <taxon>Bacillota</taxon>
        <taxon>Bacilli</taxon>
        <taxon>Bacillales</taxon>
        <taxon>Bacillaceae</taxon>
        <taxon>Ornithinibacillus</taxon>
    </lineage>
</organism>
<dbReference type="InterPro" id="IPR021835">
    <property type="entry name" value="DUF3427"/>
</dbReference>
<protein>
    <recommendedName>
        <fullName evidence="1">DUF3427 domain-containing protein</fullName>
    </recommendedName>
</protein>
<proteinExistence type="predicted"/>
<comment type="caution">
    <text evidence="2">The sequence shown here is derived from an EMBL/GenBank/DDBJ whole genome shotgun (WGS) entry which is preliminary data.</text>
</comment>
<keyword evidence="3" id="KW-1185">Reference proteome</keyword>
<dbReference type="RefSeq" id="WP_188384954.1">
    <property type="nucleotide sequence ID" value="NZ_BMEY01000012.1"/>
</dbReference>
<dbReference type="AlphaFoldDB" id="A0A916WA09"/>
<dbReference type="Pfam" id="PF11907">
    <property type="entry name" value="DUF3427"/>
    <property type="match status" value="1"/>
</dbReference>
<dbReference type="Proteomes" id="UP000613512">
    <property type="component" value="Unassembled WGS sequence"/>
</dbReference>